<dbReference type="InterPro" id="IPR019752">
    <property type="entry name" value="Pyrv/ketoisovalerate_OxRed_cat"/>
</dbReference>
<reference evidence="4 5" key="2">
    <citation type="journal article" date="2011" name="J. Bacteriol.">
        <title>Genome Sequence of Kosmotoga olearia Strain TBF 19.5.1, a Thermophilic Bacterium with a Wide Growth Temperature Range, Isolated from the Troll B Oil Platform in the North Sea.</title>
        <authorList>
            <person name="Swithers K.S."/>
            <person name="Dipippo J.L."/>
            <person name="Bruce D.C."/>
            <person name="Detter C."/>
            <person name="Tapia R."/>
            <person name="Han S."/>
            <person name="Goodwin L.A."/>
            <person name="Han J."/>
            <person name="Woyke T."/>
            <person name="Pitluck S."/>
            <person name="Pennacchio L."/>
            <person name="Nolan M."/>
            <person name="Mikhailova N."/>
            <person name="Land M.L."/>
            <person name="Nesbo C.L."/>
            <person name="Gogarten J.P."/>
            <person name="Noll K.M."/>
        </authorList>
    </citation>
    <scope>NUCLEOTIDE SEQUENCE [LARGE SCALE GENOMIC DNA]</scope>
    <source>
        <strain evidence="5">ATCC BAA-1733 / DSM 21960 / TBF 19.5.1</strain>
    </source>
</reference>
<organism evidence="4 5">
    <name type="scientific">Kosmotoga olearia (strain ATCC BAA-1733 / DSM 21960 / TBF 19.5.1)</name>
    <dbReference type="NCBI Taxonomy" id="521045"/>
    <lineage>
        <taxon>Bacteria</taxon>
        <taxon>Thermotogati</taxon>
        <taxon>Thermotogota</taxon>
        <taxon>Thermotogae</taxon>
        <taxon>Kosmotogales</taxon>
        <taxon>Kosmotogaceae</taxon>
        <taxon>Kosmotoga</taxon>
    </lineage>
</organism>
<dbReference type="OrthoDB" id="9794954at2"/>
<dbReference type="Gene3D" id="3.40.50.920">
    <property type="match status" value="1"/>
</dbReference>
<dbReference type="SUPFAM" id="SSF53323">
    <property type="entry name" value="Pyruvate-ferredoxin oxidoreductase, PFOR, domain III"/>
    <property type="match status" value="1"/>
</dbReference>
<keyword evidence="4" id="KW-0670">Pyruvate</keyword>
<evidence type="ECO:0000259" key="2">
    <source>
        <dbReference type="Pfam" id="PF01558"/>
    </source>
</evidence>
<feature type="domain" description="Pyruvate/ketoisovalerate oxidoreductase catalytic" evidence="2">
    <location>
        <begin position="12"/>
        <end position="168"/>
    </location>
</feature>
<gene>
    <name evidence="4" type="ordered locus">Kole_2137</name>
</gene>
<protein>
    <submittedName>
        <fullName evidence="4">Pyruvate flavodoxin/ferredoxin oxidoreductase domain protein</fullName>
    </submittedName>
</protein>
<dbReference type="GO" id="GO:0016903">
    <property type="term" value="F:oxidoreductase activity, acting on the aldehyde or oxo group of donors"/>
    <property type="evidence" value="ECO:0007669"/>
    <property type="project" value="InterPro"/>
</dbReference>
<sequence length="551" mass="61238">MKELVIAISGEAGQGIQTAGNLAAKALFRAGYNVFTDKSYHSRIRGGEYIYRIRVSEYPVYAMREEVDLVASLSSVTTNTLERYIHSNTVVVADKEDVGHKFEPIRIKFKERAKGAGNPRTLNTVIVGAILKALDVPVEIPIQLITDYFTSSEQLLESNIKALKNGYEISLDLSFKKIPKNRENERLLLNGTEGTGLGAIAAGCRFISAYPMTPGTGVMLFLAKRAEKYSIVVEQAEDEIAAINMAIGASFAGVRSMVTTSGGGFALMQEGVSLAGMTETPVVIVDAQRPAPATGLPTRTAQEDLYFVLKSGHGEFPRYICAPRTSKEAFELTEKAFYLADKYQIPAFVLLSQQLVDSQATIEPPVHRSEYSKRFLIKSDEGLEYKRYQLTKNGVSPRAIPGGDAIVRADSDEHDEYGFITEDLEIRAGMVEKRNKKLESLQKEIASPLTYNLEADTILVGWGDSWGAIDEFARKRNLGYVHYNELYPLNLNIFDQLKNKRLITVEGNYTGQFAELLASKLYRKVEHIGRYDGRPITANWLDKKLEEVGKI</sequence>
<dbReference type="RefSeq" id="WP_015869455.1">
    <property type="nucleotide sequence ID" value="NC_012785.1"/>
</dbReference>
<dbReference type="SUPFAM" id="SSF52922">
    <property type="entry name" value="TK C-terminal domain-like"/>
    <property type="match status" value="1"/>
</dbReference>
<evidence type="ECO:0000256" key="1">
    <source>
        <dbReference type="ARBA" id="ARBA00023002"/>
    </source>
</evidence>
<dbReference type="Gene3D" id="3.40.50.970">
    <property type="match status" value="1"/>
</dbReference>
<dbReference type="CDD" id="cd07034">
    <property type="entry name" value="TPP_PYR_PFOR_IOR-alpha_like"/>
    <property type="match status" value="1"/>
</dbReference>
<dbReference type="InterPro" id="IPR002869">
    <property type="entry name" value="Pyrv_flavodox_OxRed_cen"/>
</dbReference>
<keyword evidence="5" id="KW-1185">Reference proteome</keyword>
<dbReference type="eggNOG" id="COG0674">
    <property type="taxonomic scope" value="Bacteria"/>
</dbReference>
<accession>C5CIB2</accession>
<dbReference type="eggNOG" id="COG1014">
    <property type="taxonomic scope" value="Bacteria"/>
</dbReference>
<dbReference type="EMBL" id="CP001634">
    <property type="protein sequence ID" value="ACR80814.1"/>
    <property type="molecule type" value="Genomic_DNA"/>
</dbReference>
<dbReference type="PANTHER" id="PTHR32154">
    <property type="entry name" value="PYRUVATE-FLAVODOXIN OXIDOREDUCTASE-RELATED"/>
    <property type="match status" value="1"/>
</dbReference>
<dbReference type="HOGENOM" id="CLU_017038_1_0_0"/>
<dbReference type="GO" id="GO:0006979">
    <property type="term" value="P:response to oxidative stress"/>
    <property type="evidence" value="ECO:0007669"/>
    <property type="project" value="TreeGrafter"/>
</dbReference>
<dbReference type="FunFam" id="3.40.50.970:FF:000022">
    <property type="entry name" value="2-oxoglutarate ferredoxin oxidoreductase alpha subunit"/>
    <property type="match status" value="1"/>
</dbReference>
<dbReference type="AlphaFoldDB" id="C5CIB2"/>
<dbReference type="InterPro" id="IPR009014">
    <property type="entry name" value="Transketo_C/PFOR_II"/>
</dbReference>
<evidence type="ECO:0000259" key="3">
    <source>
        <dbReference type="Pfam" id="PF01855"/>
    </source>
</evidence>
<dbReference type="Gene3D" id="3.40.920.10">
    <property type="entry name" value="Pyruvate-ferredoxin oxidoreductase, PFOR, domain III"/>
    <property type="match status" value="1"/>
</dbReference>
<dbReference type="PANTHER" id="PTHR32154:SF20">
    <property type="entry name" value="2-OXOGLUTARATE OXIDOREDUCTASE SUBUNIT KORA"/>
    <property type="match status" value="1"/>
</dbReference>
<dbReference type="InterPro" id="IPR002880">
    <property type="entry name" value="Pyrv_Fd/Flavodoxin_OxRdtase_N"/>
</dbReference>
<dbReference type="Pfam" id="PF01558">
    <property type="entry name" value="POR"/>
    <property type="match status" value="1"/>
</dbReference>
<proteinExistence type="predicted"/>
<dbReference type="SUPFAM" id="SSF52518">
    <property type="entry name" value="Thiamin diphosphate-binding fold (THDP-binding)"/>
    <property type="match status" value="1"/>
</dbReference>
<dbReference type="STRING" id="521045.Kole_2137"/>
<feature type="domain" description="Pyruvate flavodoxin/ferredoxin oxidoreductase pyrimidine binding" evidence="3">
    <location>
        <begin position="198"/>
        <end position="432"/>
    </location>
</feature>
<dbReference type="Pfam" id="PF01855">
    <property type="entry name" value="POR_N"/>
    <property type="match status" value="1"/>
</dbReference>
<dbReference type="InterPro" id="IPR050722">
    <property type="entry name" value="Pyruvate:ferred/Flavod_OxRd"/>
</dbReference>
<dbReference type="KEGG" id="kol:Kole_2137"/>
<dbReference type="InterPro" id="IPR029061">
    <property type="entry name" value="THDP-binding"/>
</dbReference>
<keyword evidence="1" id="KW-0560">Oxidoreductase</keyword>
<dbReference type="Proteomes" id="UP000002382">
    <property type="component" value="Chromosome"/>
</dbReference>
<dbReference type="NCBIfam" id="TIGR03710">
    <property type="entry name" value="OAFO_sf"/>
    <property type="match status" value="1"/>
</dbReference>
<dbReference type="InterPro" id="IPR022367">
    <property type="entry name" value="2-oxoacid/accept_OxRdtase_asu"/>
</dbReference>
<reference evidence="4 5" key="1">
    <citation type="submission" date="2009-06" db="EMBL/GenBank/DDBJ databases">
        <title>Complete sequence of Thermotogales bacterium TBF 19.5.1.</title>
        <authorList>
            <consortium name="US DOE Joint Genome Institute"/>
            <person name="Lucas S."/>
            <person name="Copeland A."/>
            <person name="Lapidus A."/>
            <person name="Glavina del Rio T."/>
            <person name="Tice H."/>
            <person name="Bruce D."/>
            <person name="Goodwin L."/>
            <person name="Pitluck S."/>
            <person name="Chertkov O."/>
            <person name="Brettin T."/>
            <person name="Detter J.C."/>
            <person name="Han C."/>
            <person name="Schmutz J."/>
            <person name="Larimer F."/>
            <person name="Land M."/>
            <person name="Hauser L."/>
            <person name="Kyrpides N."/>
            <person name="Ovchinnikova G."/>
            <person name="Noll K."/>
        </authorList>
    </citation>
    <scope>NUCLEOTIDE SEQUENCE [LARGE SCALE GENOMIC DNA]</scope>
    <source>
        <strain evidence="5">ATCC BAA-1733 / DSM 21960 / TBF 19.5.1</strain>
    </source>
</reference>
<evidence type="ECO:0000313" key="4">
    <source>
        <dbReference type="EMBL" id="ACR80814.1"/>
    </source>
</evidence>
<name>C5CIB2_KOSOT</name>
<evidence type="ECO:0000313" key="5">
    <source>
        <dbReference type="Proteomes" id="UP000002382"/>
    </source>
</evidence>